<evidence type="ECO:0000313" key="2">
    <source>
        <dbReference type="Proteomes" id="UP000682843"/>
    </source>
</evidence>
<protein>
    <submittedName>
        <fullName evidence="1">Uncharacterized protein</fullName>
    </submittedName>
</protein>
<dbReference type="EMBL" id="CP036498">
    <property type="protein sequence ID" value="QUS40568.1"/>
    <property type="molecule type" value="Genomic_DNA"/>
</dbReference>
<name>A0ABX8A9Z0_9BRAD</name>
<gene>
    <name evidence="1" type="ORF">RPMA_18290</name>
</gene>
<proteinExistence type="predicted"/>
<keyword evidence="2" id="KW-1185">Reference proteome</keyword>
<accession>A0ABX8A9Z0</accession>
<evidence type="ECO:0000313" key="1">
    <source>
        <dbReference type="EMBL" id="QUS40568.1"/>
    </source>
</evidence>
<sequence>MALARHQFTVTDEAGNIVPFANVEVRAEIPGLPLVQLYDDRDGISPIGNPIVADADGFVFFHCLGGAYQIRVWLGALDATRNYVAVGRAQESDTVIANNAERIVTAAGAVAVTADDADIILINKNVGAATTVNLPPSAARTKPVRIVDRKYDALTNNITLVPNGAETIMGGASYIIDSNGGGITLTPLKDGSGWI</sequence>
<reference evidence="1 2" key="1">
    <citation type="submission" date="2019-02" db="EMBL/GenBank/DDBJ databases">
        <title>Emended description of the genus Rhodopseudomonas and description of Rhodopseudomonas albus sp. nov., a non-phototrophic, heavy-metal-tolerant bacterium isolated from garden soil.</title>
        <authorList>
            <person name="Bao Z."/>
            <person name="Cao W.W."/>
            <person name="Sato Y."/>
            <person name="Nishizawa T."/>
            <person name="Zhao J."/>
            <person name="Guo Y."/>
            <person name="Ohta H."/>
        </authorList>
    </citation>
    <scope>NUCLEOTIDE SEQUENCE [LARGE SCALE GENOMIC DNA]</scope>
    <source>
        <strain evidence="1 2">SK50-23</strain>
    </source>
</reference>
<dbReference type="Proteomes" id="UP000682843">
    <property type="component" value="Chromosome"/>
</dbReference>
<organism evidence="1 2">
    <name type="scientific">Tardiphaga alba</name>
    <dbReference type="NCBI Taxonomy" id="340268"/>
    <lineage>
        <taxon>Bacteria</taxon>
        <taxon>Pseudomonadati</taxon>
        <taxon>Pseudomonadota</taxon>
        <taxon>Alphaproteobacteria</taxon>
        <taxon>Hyphomicrobiales</taxon>
        <taxon>Nitrobacteraceae</taxon>
        <taxon>Tardiphaga</taxon>
    </lineage>
</organism>
<dbReference type="RefSeq" id="WP_211909150.1">
    <property type="nucleotide sequence ID" value="NZ_CP036498.1"/>
</dbReference>